<dbReference type="SUPFAM" id="SSF55729">
    <property type="entry name" value="Acyl-CoA N-acyltransferases (Nat)"/>
    <property type="match status" value="1"/>
</dbReference>
<keyword evidence="3" id="KW-1185">Reference proteome</keyword>
<keyword evidence="2" id="KW-0808">Transferase</keyword>
<dbReference type="InterPro" id="IPR000182">
    <property type="entry name" value="GNAT_dom"/>
</dbReference>
<feature type="domain" description="N-acetyltransferase" evidence="1">
    <location>
        <begin position="9"/>
        <end position="157"/>
    </location>
</feature>
<gene>
    <name evidence="2" type="ORF">PSM36_1708</name>
</gene>
<dbReference type="Proteomes" id="UP000187464">
    <property type="component" value="Chromosome I"/>
</dbReference>
<organism evidence="2 3">
    <name type="scientific">Proteiniphilum saccharofermentans</name>
    <dbReference type="NCBI Taxonomy" id="1642647"/>
    <lineage>
        <taxon>Bacteria</taxon>
        <taxon>Pseudomonadati</taxon>
        <taxon>Bacteroidota</taxon>
        <taxon>Bacteroidia</taxon>
        <taxon>Bacteroidales</taxon>
        <taxon>Dysgonomonadaceae</taxon>
        <taxon>Proteiniphilum</taxon>
    </lineage>
</organism>
<dbReference type="AlphaFoldDB" id="A0A1R3T7F8"/>
<protein>
    <submittedName>
        <fullName evidence="2">Acetyltransferase (GNAT) domain</fullName>
    </submittedName>
</protein>
<evidence type="ECO:0000313" key="2">
    <source>
        <dbReference type="EMBL" id="SCD20527.1"/>
    </source>
</evidence>
<dbReference type="Pfam" id="PF13302">
    <property type="entry name" value="Acetyltransf_3"/>
    <property type="match status" value="1"/>
</dbReference>
<dbReference type="InterPro" id="IPR016181">
    <property type="entry name" value="Acyl_CoA_acyltransferase"/>
</dbReference>
<reference evidence="2 3" key="1">
    <citation type="submission" date="2016-08" db="EMBL/GenBank/DDBJ databases">
        <authorList>
            <person name="Seilhamer J.J."/>
        </authorList>
    </citation>
    <scope>NUCLEOTIDE SEQUENCE [LARGE SCALE GENOMIC DNA]</scope>
    <source>
        <strain evidence="2">M3/6</strain>
    </source>
</reference>
<sequence>MEYRRIIDVDIREFDRRTFEKSLEWLSDPEIRALTLTPESDRESKEKWFEGLKDREDYYIRSVWRDEEPIGVLGIKHITNSDGEAWAYIGEKKYWGKAIGMEMFQYLIDYAISINLQSLYIKFIKSNHFSYKIGKRFGFEVEEDKSNGDLITMRRFL</sequence>
<accession>A0A1R3T7F8</accession>
<dbReference type="PANTHER" id="PTHR43415">
    <property type="entry name" value="SPERMIDINE N(1)-ACETYLTRANSFERASE"/>
    <property type="match status" value="1"/>
</dbReference>
<name>A0A1R3T7F8_9BACT</name>
<dbReference type="KEGG" id="psac:PSM36_1708"/>
<evidence type="ECO:0000259" key="1">
    <source>
        <dbReference type="PROSITE" id="PS51186"/>
    </source>
</evidence>
<proteinExistence type="predicted"/>
<dbReference type="EMBL" id="LT605205">
    <property type="protein sequence ID" value="SCD20527.1"/>
    <property type="molecule type" value="Genomic_DNA"/>
</dbReference>
<dbReference type="PANTHER" id="PTHR43415:SF3">
    <property type="entry name" value="GNAT-FAMILY ACETYLTRANSFERASE"/>
    <property type="match status" value="1"/>
</dbReference>
<dbReference type="GO" id="GO:0016747">
    <property type="term" value="F:acyltransferase activity, transferring groups other than amino-acyl groups"/>
    <property type="evidence" value="ECO:0007669"/>
    <property type="project" value="InterPro"/>
</dbReference>
<dbReference type="STRING" id="1642647.PSM36_1708"/>
<dbReference type="RefSeq" id="WP_076930537.1">
    <property type="nucleotide sequence ID" value="NZ_LT605205.1"/>
</dbReference>
<dbReference type="PROSITE" id="PS51186">
    <property type="entry name" value="GNAT"/>
    <property type="match status" value="1"/>
</dbReference>
<evidence type="ECO:0000313" key="3">
    <source>
        <dbReference type="Proteomes" id="UP000187464"/>
    </source>
</evidence>
<dbReference type="Gene3D" id="3.40.630.30">
    <property type="match status" value="1"/>
</dbReference>